<dbReference type="OrthoDB" id="3684595at2"/>
<dbReference type="EMBL" id="PVTF01000013">
    <property type="protein sequence ID" value="PRY35769.1"/>
    <property type="molecule type" value="Genomic_DNA"/>
</dbReference>
<dbReference type="Pfam" id="PF02423">
    <property type="entry name" value="OCD_Mu_crystall"/>
    <property type="match status" value="1"/>
</dbReference>
<reference evidence="1 2" key="1">
    <citation type="submission" date="2018-03" db="EMBL/GenBank/DDBJ databases">
        <title>Genomic Encyclopedia of Archaeal and Bacterial Type Strains, Phase II (KMG-II): from individual species to whole genera.</title>
        <authorList>
            <person name="Goeker M."/>
        </authorList>
    </citation>
    <scope>NUCLEOTIDE SEQUENCE [LARGE SCALE GENOMIC DNA]</scope>
    <source>
        <strain evidence="1 2">DSM 44720</strain>
    </source>
</reference>
<protein>
    <submittedName>
        <fullName evidence="1">Ornithine cyclodeaminase/alanine dehydrogenase-like protein (Mu-crystallin family)</fullName>
    </submittedName>
</protein>
<name>A0A2T0SQT6_9PSEU</name>
<organism evidence="1 2">
    <name type="scientific">Umezawaea tangerina</name>
    <dbReference type="NCBI Taxonomy" id="84725"/>
    <lineage>
        <taxon>Bacteria</taxon>
        <taxon>Bacillati</taxon>
        <taxon>Actinomycetota</taxon>
        <taxon>Actinomycetes</taxon>
        <taxon>Pseudonocardiales</taxon>
        <taxon>Pseudonocardiaceae</taxon>
        <taxon>Umezawaea</taxon>
    </lineage>
</organism>
<dbReference type="Gene3D" id="3.30.1780.10">
    <property type="entry name" value="ornithine cyclodeaminase, domain 1"/>
    <property type="match status" value="1"/>
</dbReference>
<dbReference type="Gene3D" id="3.40.50.720">
    <property type="entry name" value="NAD(P)-binding Rossmann-like Domain"/>
    <property type="match status" value="1"/>
</dbReference>
<evidence type="ECO:0000313" key="2">
    <source>
        <dbReference type="Proteomes" id="UP000239494"/>
    </source>
</evidence>
<dbReference type="InterPro" id="IPR003462">
    <property type="entry name" value="ODC_Mu_crystall"/>
</dbReference>
<keyword evidence="2" id="KW-1185">Reference proteome</keyword>
<dbReference type="InterPro" id="IPR036291">
    <property type="entry name" value="NAD(P)-bd_dom_sf"/>
</dbReference>
<sequence>MDGPMLRLSADDLCTAIAGVDPVPVLAAELMAARGDAGAVSGVRWGEARGEFAVLEDTATGERCALPAVALRAYRAAALTALAARQLLAPGVVTASVIGSGLAAQLQLMVIARHVPDVSHVAVCALTGDRGLPVSTRVVDQLDHAGIGLAVTTHVDEAVFGANLVAVTGFDADVMRIDHLAKGAVLVNATGNDLPEHLVDGANQVYVDDPALLDSAGHRHFARRRPSTEDTVCGARRHDGARRERGIESDLGTVLTGAHPGRTRLDHVLLVELLGTTALDLALASLVHRAALVLGLGGFVTEGPAAPPSTTTATRSES</sequence>
<dbReference type="InterPro" id="IPR023401">
    <property type="entry name" value="ODC_N"/>
</dbReference>
<dbReference type="SUPFAM" id="SSF51735">
    <property type="entry name" value="NAD(P)-binding Rossmann-fold domains"/>
    <property type="match status" value="1"/>
</dbReference>
<dbReference type="AlphaFoldDB" id="A0A2T0SQT6"/>
<dbReference type="RefSeq" id="WP_106193343.1">
    <property type="nucleotide sequence ID" value="NZ_PVTF01000013.1"/>
</dbReference>
<comment type="caution">
    <text evidence="1">The sequence shown here is derived from an EMBL/GenBank/DDBJ whole genome shotgun (WGS) entry which is preliminary data.</text>
</comment>
<proteinExistence type="predicted"/>
<accession>A0A2T0SQT6</accession>
<evidence type="ECO:0000313" key="1">
    <source>
        <dbReference type="EMBL" id="PRY35769.1"/>
    </source>
</evidence>
<gene>
    <name evidence="1" type="ORF">CLV43_113196</name>
</gene>
<dbReference type="Proteomes" id="UP000239494">
    <property type="component" value="Unassembled WGS sequence"/>
</dbReference>